<dbReference type="SUPFAM" id="SSF88946">
    <property type="entry name" value="Sigma2 domain of RNA polymerase sigma factors"/>
    <property type="match status" value="1"/>
</dbReference>
<comment type="caution">
    <text evidence="2">The sequence shown here is derived from an EMBL/GenBank/DDBJ whole genome shotgun (WGS) entry which is preliminary data.</text>
</comment>
<dbReference type="AlphaFoldDB" id="A0A9D0ZNL7"/>
<organism evidence="2 3">
    <name type="scientific">Candidatus Pullichristensenella stercorigallinarum</name>
    <dbReference type="NCBI Taxonomy" id="2840909"/>
    <lineage>
        <taxon>Bacteria</taxon>
        <taxon>Bacillati</taxon>
        <taxon>Bacillota</taxon>
        <taxon>Clostridia</taxon>
        <taxon>Candidatus Pullichristensenella</taxon>
    </lineage>
</organism>
<gene>
    <name evidence="2" type="ORF">IAA52_12135</name>
</gene>
<dbReference type="GO" id="GO:0006352">
    <property type="term" value="P:DNA-templated transcription initiation"/>
    <property type="evidence" value="ECO:0007669"/>
    <property type="project" value="InterPro"/>
</dbReference>
<name>A0A9D0ZNL7_9FIRM</name>
<dbReference type="Pfam" id="PF12645">
    <property type="entry name" value="HTH_16"/>
    <property type="match status" value="1"/>
</dbReference>
<dbReference type="EMBL" id="DVFZ01000113">
    <property type="protein sequence ID" value="HIQ83832.1"/>
    <property type="molecule type" value="Genomic_DNA"/>
</dbReference>
<evidence type="ECO:0000259" key="1">
    <source>
        <dbReference type="Pfam" id="PF12645"/>
    </source>
</evidence>
<protein>
    <submittedName>
        <fullName evidence="2">Helix-turn-helix domain-containing protein</fullName>
    </submittedName>
</protein>
<dbReference type="GO" id="GO:0003700">
    <property type="term" value="F:DNA-binding transcription factor activity"/>
    <property type="evidence" value="ECO:0007669"/>
    <property type="project" value="InterPro"/>
</dbReference>
<reference evidence="2" key="2">
    <citation type="journal article" date="2021" name="PeerJ">
        <title>Extensive microbial diversity within the chicken gut microbiome revealed by metagenomics and culture.</title>
        <authorList>
            <person name="Gilroy R."/>
            <person name="Ravi A."/>
            <person name="Getino M."/>
            <person name="Pursley I."/>
            <person name="Horton D.L."/>
            <person name="Alikhan N.F."/>
            <person name="Baker D."/>
            <person name="Gharbi K."/>
            <person name="Hall N."/>
            <person name="Watson M."/>
            <person name="Adriaenssens E.M."/>
            <person name="Foster-Nyarko E."/>
            <person name="Jarju S."/>
            <person name="Secka A."/>
            <person name="Antonio M."/>
            <person name="Oren A."/>
            <person name="Chaudhuri R.R."/>
            <person name="La Ragione R."/>
            <person name="Hildebrand F."/>
            <person name="Pallen M.J."/>
        </authorList>
    </citation>
    <scope>NUCLEOTIDE SEQUENCE</scope>
    <source>
        <strain evidence="2">ChiSjej6B24-2974</strain>
    </source>
</reference>
<proteinExistence type="predicted"/>
<feature type="domain" description="Helix-turn-helix conjugative transposon-like" evidence="1">
    <location>
        <begin position="7"/>
        <end position="60"/>
    </location>
</feature>
<evidence type="ECO:0000313" key="2">
    <source>
        <dbReference type="EMBL" id="HIQ83832.1"/>
    </source>
</evidence>
<dbReference type="InterPro" id="IPR013325">
    <property type="entry name" value="RNA_pol_sigma_r2"/>
</dbReference>
<evidence type="ECO:0000313" key="3">
    <source>
        <dbReference type="Proteomes" id="UP000824260"/>
    </source>
</evidence>
<accession>A0A9D0ZNL7</accession>
<reference evidence="2" key="1">
    <citation type="submission" date="2020-10" db="EMBL/GenBank/DDBJ databases">
        <authorList>
            <person name="Gilroy R."/>
        </authorList>
    </citation>
    <scope>NUCLEOTIDE SEQUENCE</scope>
    <source>
        <strain evidence="2">ChiSjej6B24-2974</strain>
    </source>
</reference>
<sequence>MKEFSILLKRAQEGSPEATEQLLKTYMPMIEKYARLDGKTDEDLRQHLIVCFLLALRKFELND</sequence>
<dbReference type="InterPro" id="IPR024760">
    <property type="entry name" value="HTH_dom_conjug_TS-like"/>
</dbReference>
<dbReference type="Proteomes" id="UP000824260">
    <property type="component" value="Unassembled WGS sequence"/>
</dbReference>